<dbReference type="Proteomes" id="UP000199017">
    <property type="component" value="Unassembled WGS sequence"/>
</dbReference>
<keyword evidence="1" id="KW-0472">Membrane</keyword>
<organism evidence="2 3">
    <name type="scientific">Alteribacillus bidgolensis</name>
    <dbReference type="NCBI Taxonomy" id="930129"/>
    <lineage>
        <taxon>Bacteria</taxon>
        <taxon>Bacillati</taxon>
        <taxon>Bacillota</taxon>
        <taxon>Bacilli</taxon>
        <taxon>Bacillales</taxon>
        <taxon>Bacillaceae</taxon>
        <taxon>Alteribacillus</taxon>
    </lineage>
</organism>
<dbReference type="InterPro" id="IPR031306">
    <property type="entry name" value="CcdC"/>
</dbReference>
<evidence type="ECO:0000313" key="3">
    <source>
        <dbReference type="Proteomes" id="UP000199017"/>
    </source>
</evidence>
<evidence type="ECO:0000313" key="2">
    <source>
        <dbReference type="EMBL" id="SDH53573.1"/>
    </source>
</evidence>
<feature type="transmembrane region" description="Helical" evidence="1">
    <location>
        <begin position="36"/>
        <end position="52"/>
    </location>
</feature>
<gene>
    <name evidence="2" type="ORF">SAMN05216352_101579</name>
</gene>
<dbReference type="EMBL" id="FNDU01000001">
    <property type="protein sequence ID" value="SDH53573.1"/>
    <property type="molecule type" value="Genomic_DNA"/>
</dbReference>
<dbReference type="RefSeq" id="WP_175488331.1">
    <property type="nucleotide sequence ID" value="NZ_FNDU01000001.1"/>
</dbReference>
<protein>
    <submittedName>
        <fullName evidence="2">Membrane protein CcdC involved in cytochrome C biogenesis</fullName>
    </submittedName>
</protein>
<name>A0A1G8D7P3_9BACI</name>
<keyword evidence="3" id="KW-1185">Reference proteome</keyword>
<dbReference type="PANTHER" id="PTHR39164">
    <property type="entry name" value="PROTEIN CCDC"/>
    <property type="match status" value="1"/>
</dbReference>
<feature type="transmembrane region" description="Helical" evidence="1">
    <location>
        <begin position="127"/>
        <end position="147"/>
    </location>
</feature>
<keyword evidence="1" id="KW-0812">Transmembrane</keyword>
<feature type="transmembrane region" description="Helical" evidence="1">
    <location>
        <begin position="6"/>
        <end position="24"/>
    </location>
</feature>
<sequence length="167" mass="19153">MNTMLIITTFGAAMMAAIAIFIRMKAIKRPATAKKIILPPLFMSTGFLMFLYEPTHITISQTIEALSVGLVFSLLLIKTSSFEIREQHIYMKRSKAFVFILFGLLIARIIFKLLIGDAINIEELGAMFFILAYGMIIPWRIFMLIAYKKMERQMRLEEKNTAVAFRS</sequence>
<dbReference type="Pfam" id="PF07301">
    <property type="entry name" value="DUF1453"/>
    <property type="match status" value="1"/>
</dbReference>
<accession>A0A1G8D7P3</accession>
<feature type="transmembrane region" description="Helical" evidence="1">
    <location>
        <begin position="97"/>
        <end position="115"/>
    </location>
</feature>
<proteinExistence type="predicted"/>
<dbReference type="STRING" id="930129.SAMN05216352_101579"/>
<keyword evidence="1" id="KW-1133">Transmembrane helix</keyword>
<dbReference type="PIRSF" id="PIRSF021441">
    <property type="entry name" value="DUF1453"/>
    <property type="match status" value="1"/>
</dbReference>
<dbReference type="PANTHER" id="PTHR39164:SF1">
    <property type="entry name" value="PROTEIN CCDC"/>
    <property type="match status" value="1"/>
</dbReference>
<reference evidence="2 3" key="1">
    <citation type="submission" date="2016-10" db="EMBL/GenBank/DDBJ databases">
        <authorList>
            <person name="de Groot N.N."/>
        </authorList>
    </citation>
    <scope>NUCLEOTIDE SEQUENCE [LARGE SCALE GENOMIC DNA]</scope>
    <source>
        <strain evidence="3">P4B,CCM 7963,CECT 7998,DSM 25260,IBRC-M 10614,KCTC 13821</strain>
    </source>
</reference>
<feature type="transmembrane region" description="Helical" evidence="1">
    <location>
        <begin position="58"/>
        <end position="77"/>
    </location>
</feature>
<evidence type="ECO:0000256" key="1">
    <source>
        <dbReference type="SAM" id="Phobius"/>
    </source>
</evidence>
<dbReference type="InterPro" id="IPR058247">
    <property type="entry name" value="DUF1453"/>
</dbReference>
<dbReference type="AlphaFoldDB" id="A0A1G8D7P3"/>